<evidence type="ECO:0000313" key="1">
    <source>
        <dbReference type="EMBL" id="KAK4029907.1"/>
    </source>
</evidence>
<evidence type="ECO:0000313" key="2">
    <source>
        <dbReference type="Proteomes" id="UP001234178"/>
    </source>
</evidence>
<sequence>MLGQHFILRQPSAMMAEGGCDFCITGYDFVDCIESVTVDLFQRLFPQSSDSQSDTHLQNLERQTFESDILALTTPAAVLLEKGYIAIIISQRWNGGENKVRDNRQFEI</sequence>
<proteinExistence type="predicted"/>
<organism evidence="1 2">
    <name type="scientific">Daphnia magna</name>
    <dbReference type="NCBI Taxonomy" id="35525"/>
    <lineage>
        <taxon>Eukaryota</taxon>
        <taxon>Metazoa</taxon>
        <taxon>Ecdysozoa</taxon>
        <taxon>Arthropoda</taxon>
        <taxon>Crustacea</taxon>
        <taxon>Branchiopoda</taxon>
        <taxon>Diplostraca</taxon>
        <taxon>Cladocera</taxon>
        <taxon>Anomopoda</taxon>
        <taxon>Daphniidae</taxon>
        <taxon>Daphnia</taxon>
    </lineage>
</organism>
<gene>
    <name evidence="1" type="ORF">OUZ56_022867</name>
</gene>
<dbReference type="EMBL" id="JAOYFB010000039">
    <property type="protein sequence ID" value="KAK4029907.1"/>
    <property type="molecule type" value="Genomic_DNA"/>
</dbReference>
<dbReference type="Proteomes" id="UP001234178">
    <property type="component" value="Unassembled WGS sequence"/>
</dbReference>
<keyword evidence="2" id="KW-1185">Reference proteome</keyword>
<comment type="caution">
    <text evidence="1">The sequence shown here is derived from an EMBL/GenBank/DDBJ whole genome shotgun (WGS) entry which is preliminary data.</text>
</comment>
<name>A0ABR0AXP6_9CRUS</name>
<accession>A0ABR0AXP6</accession>
<reference evidence="1 2" key="1">
    <citation type="journal article" date="2023" name="Nucleic Acids Res.">
        <title>The hologenome of Daphnia magna reveals possible DNA methylation and microbiome-mediated evolution of the host genome.</title>
        <authorList>
            <person name="Chaturvedi A."/>
            <person name="Li X."/>
            <person name="Dhandapani V."/>
            <person name="Marshall H."/>
            <person name="Kissane S."/>
            <person name="Cuenca-Cambronero M."/>
            <person name="Asole G."/>
            <person name="Calvet F."/>
            <person name="Ruiz-Romero M."/>
            <person name="Marangio P."/>
            <person name="Guigo R."/>
            <person name="Rago D."/>
            <person name="Mirbahai L."/>
            <person name="Eastwood N."/>
            <person name="Colbourne J.K."/>
            <person name="Zhou J."/>
            <person name="Mallon E."/>
            <person name="Orsini L."/>
        </authorList>
    </citation>
    <scope>NUCLEOTIDE SEQUENCE [LARGE SCALE GENOMIC DNA]</scope>
    <source>
        <strain evidence="1">LRV0_1</strain>
    </source>
</reference>
<protein>
    <submittedName>
        <fullName evidence="1">Uncharacterized protein</fullName>
    </submittedName>
</protein>